<comment type="caution">
    <text evidence="1">The sequence shown here is derived from an EMBL/GenBank/DDBJ whole genome shotgun (WGS) entry which is preliminary data.</text>
</comment>
<organism evidence="1 2">
    <name type="scientific">Roseiconus lacunae</name>
    <dbReference type="NCBI Taxonomy" id="2605694"/>
    <lineage>
        <taxon>Bacteria</taxon>
        <taxon>Pseudomonadati</taxon>
        <taxon>Planctomycetota</taxon>
        <taxon>Planctomycetia</taxon>
        <taxon>Pirellulales</taxon>
        <taxon>Pirellulaceae</taxon>
        <taxon>Roseiconus</taxon>
    </lineage>
</organism>
<reference evidence="1 2" key="1">
    <citation type="submission" date="2023-06" db="EMBL/GenBank/DDBJ databases">
        <title>Roseiconus lacunae JC819 isolated from Gulf of Mannar region, Tamil Nadu.</title>
        <authorList>
            <person name="Pk S."/>
            <person name="Ch S."/>
            <person name="Ch V.R."/>
        </authorList>
    </citation>
    <scope>NUCLEOTIDE SEQUENCE [LARGE SCALE GENOMIC DNA]</scope>
    <source>
        <strain evidence="1 2">JC819</strain>
    </source>
</reference>
<dbReference type="RefSeq" id="WP_149496158.1">
    <property type="nucleotide sequence ID" value="NZ_JASZZN010000007.1"/>
</dbReference>
<evidence type="ECO:0000313" key="1">
    <source>
        <dbReference type="EMBL" id="MDM4015908.1"/>
    </source>
</evidence>
<accession>A0ABT7PHV4</accession>
<proteinExistence type="predicted"/>
<name>A0ABT7PHV4_9BACT</name>
<keyword evidence="2" id="KW-1185">Reference proteome</keyword>
<dbReference type="Proteomes" id="UP001239462">
    <property type="component" value="Unassembled WGS sequence"/>
</dbReference>
<dbReference type="EMBL" id="JASZZN010000007">
    <property type="protein sequence ID" value="MDM4015908.1"/>
    <property type="molecule type" value="Genomic_DNA"/>
</dbReference>
<evidence type="ECO:0000313" key="2">
    <source>
        <dbReference type="Proteomes" id="UP001239462"/>
    </source>
</evidence>
<evidence type="ECO:0008006" key="3">
    <source>
        <dbReference type="Google" id="ProtNLM"/>
    </source>
</evidence>
<gene>
    <name evidence="1" type="ORF">QTN89_10735</name>
</gene>
<protein>
    <recommendedName>
        <fullName evidence="3">DUF2004 domain-containing protein</fullName>
    </recommendedName>
</protein>
<sequence>MWPFSINKKAKPVPAVRCGDIDVTWNSEFLWWEFSSGDIDYSLTDNPVFDTSLLPELPKVAKWLVDLRSEIDDEIEKHLEGWCDWNGKKDLMGIDVSWLVSKGEVDVSYAHEDWADLGVNIVITDGKITHSYAAD</sequence>